<dbReference type="EMBL" id="BMZN01000003">
    <property type="protein sequence ID" value="GHC48022.1"/>
    <property type="molecule type" value="Genomic_DNA"/>
</dbReference>
<evidence type="ECO:0000259" key="3">
    <source>
        <dbReference type="Pfam" id="PF25876"/>
    </source>
</evidence>
<feature type="domain" description="Multidrug resistance protein MdtA-like alpha-helical hairpin" evidence="3">
    <location>
        <begin position="91"/>
        <end position="152"/>
    </location>
</feature>
<feature type="domain" description="Multidrug resistance protein MdtA-like barrel-sandwich hybrid" evidence="4">
    <location>
        <begin position="57"/>
        <end position="177"/>
    </location>
</feature>
<dbReference type="Pfam" id="PF25989">
    <property type="entry name" value="YknX_C"/>
    <property type="match status" value="1"/>
</dbReference>
<proteinExistence type="inferred from homology"/>
<dbReference type="SUPFAM" id="SSF111369">
    <property type="entry name" value="HlyD-like secretion proteins"/>
    <property type="match status" value="1"/>
</dbReference>
<organism evidence="7 8">
    <name type="scientific">Alcaligenes pakistanensis</name>
    <dbReference type="NCBI Taxonomy" id="1482717"/>
    <lineage>
        <taxon>Bacteria</taxon>
        <taxon>Pseudomonadati</taxon>
        <taxon>Pseudomonadota</taxon>
        <taxon>Betaproteobacteria</taxon>
        <taxon>Burkholderiales</taxon>
        <taxon>Alcaligenaceae</taxon>
        <taxon>Alcaligenes</taxon>
    </lineage>
</organism>
<feature type="domain" description="CusB-like beta-barrel" evidence="5">
    <location>
        <begin position="190"/>
        <end position="262"/>
    </location>
</feature>
<dbReference type="Gene3D" id="1.10.287.470">
    <property type="entry name" value="Helix hairpin bin"/>
    <property type="match status" value="1"/>
</dbReference>
<dbReference type="InterPro" id="IPR058637">
    <property type="entry name" value="YknX-like_C"/>
</dbReference>
<dbReference type="Pfam" id="PF25954">
    <property type="entry name" value="Beta-barrel_RND_2"/>
    <property type="match status" value="1"/>
</dbReference>
<gene>
    <name evidence="7" type="ORF">GCM10010096_19370</name>
</gene>
<accession>A0A8H9M8P9</accession>
<feature type="signal peptide" evidence="2">
    <location>
        <begin position="1"/>
        <end position="25"/>
    </location>
</feature>
<dbReference type="Gene3D" id="2.40.420.20">
    <property type="match status" value="1"/>
</dbReference>
<dbReference type="GO" id="GO:0015562">
    <property type="term" value="F:efflux transmembrane transporter activity"/>
    <property type="evidence" value="ECO:0007669"/>
    <property type="project" value="TreeGrafter"/>
</dbReference>
<evidence type="ECO:0000256" key="2">
    <source>
        <dbReference type="SAM" id="SignalP"/>
    </source>
</evidence>
<dbReference type="Gene3D" id="2.40.30.170">
    <property type="match status" value="1"/>
</dbReference>
<evidence type="ECO:0000313" key="7">
    <source>
        <dbReference type="EMBL" id="GHC48022.1"/>
    </source>
</evidence>
<dbReference type="InterPro" id="IPR058624">
    <property type="entry name" value="MdtA-like_HH"/>
</dbReference>
<feature type="chain" id="PRO_5034661845" evidence="2">
    <location>
        <begin position="26"/>
        <end position="348"/>
    </location>
</feature>
<dbReference type="Pfam" id="PF25876">
    <property type="entry name" value="HH_MFP_RND"/>
    <property type="match status" value="1"/>
</dbReference>
<dbReference type="Gene3D" id="2.40.50.100">
    <property type="match status" value="1"/>
</dbReference>
<dbReference type="GO" id="GO:1990281">
    <property type="term" value="C:efflux pump complex"/>
    <property type="evidence" value="ECO:0007669"/>
    <property type="project" value="TreeGrafter"/>
</dbReference>
<dbReference type="InterPro" id="IPR058792">
    <property type="entry name" value="Beta-barrel_RND_2"/>
</dbReference>
<dbReference type="RefSeq" id="WP_189392361.1">
    <property type="nucleotide sequence ID" value="NZ_BMZN01000003.1"/>
</dbReference>
<protein>
    <submittedName>
        <fullName evidence="7">MexH family multidrug efflux RND transporter periplasmic adaptor subunit</fullName>
    </submittedName>
</protein>
<dbReference type="InterPro" id="IPR006143">
    <property type="entry name" value="RND_pump_MFP"/>
</dbReference>
<reference evidence="8" key="1">
    <citation type="journal article" date="2019" name="Int. J. Syst. Evol. Microbiol.">
        <title>The Global Catalogue of Microorganisms (GCM) 10K type strain sequencing project: providing services to taxonomists for standard genome sequencing and annotation.</title>
        <authorList>
            <consortium name="The Broad Institute Genomics Platform"/>
            <consortium name="The Broad Institute Genome Sequencing Center for Infectious Disease"/>
            <person name="Wu L."/>
            <person name="Ma J."/>
        </authorList>
    </citation>
    <scope>NUCLEOTIDE SEQUENCE [LARGE SCALE GENOMIC DNA]</scope>
    <source>
        <strain evidence="8">KCTC 42083</strain>
    </source>
</reference>
<dbReference type="FunFam" id="2.40.30.170:FF:000010">
    <property type="entry name" value="Efflux RND transporter periplasmic adaptor subunit"/>
    <property type="match status" value="1"/>
</dbReference>
<keyword evidence="8" id="KW-1185">Reference proteome</keyword>
<feature type="domain" description="YknX-like C-terminal permuted SH3-like" evidence="6">
    <location>
        <begin position="268"/>
        <end position="335"/>
    </location>
</feature>
<dbReference type="NCBIfam" id="TIGR01730">
    <property type="entry name" value="RND_mfp"/>
    <property type="match status" value="1"/>
</dbReference>
<name>A0A8H9M8P9_9BURK</name>
<dbReference type="Proteomes" id="UP000608923">
    <property type="component" value="Unassembled WGS sequence"/>
</dbReference>
<comment type="caution">
    <text evidence="7">The sequence shown here is derived from an EMBL/GenBank/DDBJ whole genome shotgun (WGS) entry which is preliminary data.</text>
</comment>
<evidence type="ECO:0000259" key="6">
    <source>
        <dbReference type="Pfam" id="PF25989"/>
    </source>
</evidence>
<evidence type="ECO:0000256" key="1">
    <source>
        <dbReference type="ARBA" id="ARBA00009477"/>
    </source>
</evidence>
<dbReference type="PANTHER" id="PTHR30469">
    <property type="entry name" value="MULTIDRUG RESISTANCE PROTEIN MDTA"/>
    <property type="match status" value="1"/>
</dbReference>
<dbReference type="InterPro" id="IPR058625">
    <property type="entry name" value="MdtA-like_BSH"/>
</dbReference>
<evidence type="ECO:0000313" key="8">
    <source>
        <dbReference type="Proteomes" id="UP000608923"/>
    </source>
</evidence>
<evidence type="ECO:0000259" key="5">
    <source>
        <dbReference type="Pfam" id="PF25954"/>
    </source>
</evidence>
<comment type="similarity">
    <text evidence="1">Belongs to the membrane fusion protein (MFP) (TC 8.A.1) family.</text>
</comment>
<evidence type="ECO:0000259" key="4">
    <source>
        <dbReference type="Pfam" id="PF25917"/>
    </source>
</evidence>
<keyword evidence="2" id="KW-0732">Signal</keyword>
<dbReference type="Pfam" id="PF25917">
    <property type="entry name" value="BSH_RND"/>
    <property type="match status" value="1"/>
</dbReference>
<sequence>MISTLRHTLLTLFIVLFAGSAPSWAQSDITRVEVLPVRQSELIRDVAAVGTLVARESVMLRPEVSGRISAISFEEGRPVKKGQLLIQLDPAMAQAQLNQAQANLNLAGSQHKRSSELSRQGFISQQAKDESGSRLAVQQAEVQLARVQLDKTRIRAPFDGVTGLRNVSVGDYVGPGTDLVQLEDVSTLNVDFRIPEQYLGAVRTGMPVELRFDAFLGETRKGTVLAVSPTVDAAGRSILLRAQVPNEDGALRPGLFSRVRLELSRYQALMVPETALAPSGQDQYIYIVKDGRAERRQVQIGVREQGWVQVTGDLKAGDNVLVAGLQKVRDGVPVDIQEVIDVQTQPQQ</sequence>
<dbReference type="AlphaFoldDB" id="A0A8H9M8P9"/>